<evidence type="ECO:0000256" key="1">
    <source>
        <dbReference type="SAM" id="SignalP"/>
    </source>
</evidence>
<keyword evidence="1" id="KW-0732">Signal</keyword>
<keyword evidence="3" id="KW-1185">Reference proteome</keyword>
<reference evidence="2 3" key="1">
    <citation type="submission" date="2020-05" db="EMBL/GenBank/DDBJ databases">
        <title>Identification and distribution of gene clusters putatively required for synthesis of sphingolipid metabolism inhibitors in phylogenetically diverse species of the filamentous fungus Fusarium.</title>
        <authorList>
            <person name="Kim H.-S."/>
            <person name="Busman M."/>
            <person name="Brown D.W."/>
            <person name="Divon H."/>
            <person name="Uhlig S."/>
            <person name="Proctor R.H."/>
        </authorList>
    </citation>
    <scope>NUCLEOTIDE SEQUENCE [LARGE SCALE GENOMIC DNA]</scope>
    <source>
        <strain evidence="2 3">NRRL 25196</strain>
    </source>
</reference>
<evidence type="ECO:0000313" key="3">
    <source>
        <dbReference type="Proteomes" id="UP000574317"/>
    </source>
</evidence>
<dbReference type="AlphaFoldDB" id="A0A8H5IWU4"/>
<feature type="chain" id="PRO_5034091340" evidence="1">
    <location>
        <begin position="17"/>
        <end position="248"/>
    </location>
</feature>
<name>A0A8H5IWU4_9HYPO</name>
<comment type="caution">
    <text evidence="2">The sequence shown here is derived from an EMBL/GenBank/DDBJ whole genome shotgun (WGS) entry which is preliminary data.</text>
</comment>
<sequence length="248" mass="28070">MHLFNFLLFLLSLVKATPVTLESSSLEGFLDFEDEGSLPVVDDPDFLDLGTRNTDTQNHHEKRSGPPYNLTYTLWKVTFERRMGDGWDFKEPGWIFHYPAMYPLQKKDQPVDKPNPWDIVVTAGRSIPMPIGGANDGALWYTSNSYFEPLLTHSRPTARTFTQYTWANMVGGRTTFNIYRTKYDKLAKGNTGASWVFKNTVDKPITGFITVDFSSRSNVTGVVAFRSLTTSYNANITGSFFQRGTMLA</sequence>
<feature type="signal peptide" evidence="1">
    <location>
        <begin position="1"/>
        <end position="16"/>
    </location>
</feature>
<accession>A0A8H5IWU4</accession>
<dbReference type="EMBL" id="JAAOAO010000387">
    <property type="protein sequence ID" value="KAF5544181.1"/>
    <property type="molecule type" value="Genomic_DNA"/>
</dbReference>
<proteinExistence type="predicted"/>
<protein>
    <submittedName>
        <fullName evidence="2">Uncharacterized protein</fullName>
    </submittedName>
</protein>
<organism evidence="2 3">
    <name type="scientific">Fusarium napiforme</name>
    <dbReference type="NCBI Taxonomy" id="42672"/>
    <lineage>
        <taxon>Eukaryota</taxon>
        <taxon>Fungi</taxon>
        <taxon>Dikarya</taxon>
        <taxon>Ascomycota</taxon>
        <taxon>Pezizomycotina</taxon>
        <taxon>Sordariomycetes</taxon>
        <taxon>Hypocreomycetidae</taxon>
        <taxon>Hypocreales</taxon>
        <taxon>Nectriaceae</taxon>
        <taxon>Fusarium</taxon>
        <taxon>Fusarium fujikuroi species complex</taxon>
    </lineage>
</organism>
<gene>
    <name evidence="2" type="ORF">FNAPI_9491</name>
</gene>
<evidence type="ECO:0000313" key="2">
    <source>
        <dbReference type="EMBL" id="KAF5544181.1"/>
    </source>
</evidence>
<dbReference type="Proteomes" id="UP000574317">
    <property type="component" value="Unassembled WGS sequence"/>
</dbReference>